<feature type="region of interest" description="Disordered" evidence="1">
    <location>
        <begin position="162"/>
        <end position="193"/>
    </location>
</feature>
<dbReference type="EMBL" id="CP017174">
    <property type="protein sequence ID" value="QDE72686.1"/>
    <property type="molecule type" value="Genomic_DNA"/>
</dbReference>
<evidence type="ECO:0000313" key="4">
    <source>
        <dbReference type="Proteomes" id="UP000320179"/>
    </source>
</evidence>
<sequence length="193" mass="21359">MTGATQGPVNKHSSTKVLVIISSVMALGSGIGVVITGLKKGGFLTTSDVGGLPELTHVQAQLRPLEACSLTYQRRDKRGQRQHPTSVFIESCTVGEYISVLIDVPGTWADKGVGFEMTRGSMSEPWEILVEKADVPFPDLKEALEHFAPLIAARYPEKLRERRAGASEMERHLNERERQEQERKARAKTSYPE</sequence>
<keyword evidence="2" id="KW-0472">Membrane</keyword>
<evidence type="ECO:0000256" key="2">
    <source>
        <dbReference type="SAM" id="Phobius"/>
    </source>
</evidence>
<gene>
    <name evidence="3" type="ORF">BHS09_31585</name>
</gene>
<name>A0AAE6G825_MYXXA</name>
<reference evidence="3 4" key="1">
    <citation type="journal article" date="2019" name="Science">
        <title>Social genes are selection hotspots in kin groups of a soil microbe.</title>
        <authorList>
            <person name="Wielgoss S."/>
            <person name="Wolfensberger R."/>
            <person name="Sun L."/>
            <person name="Fiegna F."/>
            <person name="Velicer G.J."/>
        </authorList>
    </citation>
    <scope>NUCLEOTIDE SEQUENCE [LARGE SCALE GENOMIC DNA]</scope>
    <source>
        <strain evidence="3 4">MC3.5.9c15</strain>
    </source>
</reference>
<dbReference type="Proteomes" id="UP000320179">
    <property type="component" value="Chromosome"/>
</dbReference>
<accession>A0AAE6G825</accession>
<proteinExistence type="predicted"/>
<organism evidence="3 4">
    <name type="scientific">Myxococcus xanthus</name>
    <dbReference type="NCBI Taxonomy" id="34"/>
    <lineage>
        <taxon>Bacteria</taxon>
        <taxon>Pseudomonadati</taxon>
        <taxon>Myxococcota</taxon>
        <taxon>Myxococcia</taxon>
        <taxon>Myxococcales</taxon>
        <taxon>Cystobacterineae</taxon>
        <taxon>Myxococcaceae</taxon>
        <taxon>Myxococcus</taxon>
    </lineage>
</organism>
<protein>
    <submittedName>
        <fullName evidence="3">Uncharacterized protein</fullName>
    </submittedName>
</protein>
<keyword evidence="2" id="KW-1133">Transmembrane helix</keyword>
<keyword evidence="2" id="KW-0812">Transmembrane</keyword>
<feature type="compositionally biased region" description="Basic and acidic residues" evidence="1">
    <location>
        <begin position="162"/>
        <end position="184"/>
    </location>
</feature>
<dbReference type="AlphaFoldDB" id="A0AAE6G825"/>
<evidence type="ECO:0000256" key="1">
    <source>
        <dbReference type="SAM" id="MobiDB-lite"/>
    </source>
</evidence>
<feature type="transmembrane region" description="Helical" evidence="2">
    <location>
        <begin position="17"/>
        <end position="38"/>
    </location>
</feature>
<evidence type="ECO:0000313" key="3">
    <source>
        <dbReference type="EMBL" id="QDE72686.1"/>
    </source>
</evidence>